<reference evidence="2 3" key="1">
    <citation type="submission" date="2021-06" db="EMBL/GenBank/DDBJ databases">
        <title>Genome sequence of Babesia caballi.</title>
        <authorList>
            <person name="Yamagishi J."/>
            <person name="Kidaka T."/>
            <person name="Ochi A."/>
        </authorList>
    </citation>
    <scope>NUCLEOTIDE SEQUENCE [LARGE SCALE GENOMIC DNA]</scope>
    <source>
        <strain evidence="2">USDA-D6B2</strain>
    </source>
</reference>
<name>A0AAV4LS32_BABCB</name>
<gene>
    <name evidence="2" type="ORF">BcabD6B2_18050</name>
</gene>
<accession>A0AAV4LS32</accession>
<dbReference type="GeneID" id="94193851"/>
<dbReference type="AlphaFoldDB" id="A0AAV4LS32"/>
<keyword evidence="1" id="KW-0812">Transmembrane</keyword>
<sequence>MSGSGQKKSLTEPPTNLKEAIDWVLRVSGRDSVQKDEQAVKVLADELKKLLDKDASEVAGGVLRFMGKSITDLAESLGKKTETAFGDGKRKTFAVLEAYLQTFKRNLENVRDYGSRVSEQELEKLKEWFTGGSSGTITQLAEGLRKFLGYGDSSGTFDGSGIIISGGQSYEKAYGTASWPQNPDDKRTSALIFLGIAPMLFYGLTYLYWWCEGQGGWSSKSLTGGTSTLSKYMTAIGFDGKYLKDNQNTGKNVAQILKTAFDQELGSAMQSAKKKATFIAAANANKIPAEESKTKALSAALKAEPSYPLYLKTLEQRGQSTTEYPLSRSHIIATPFFTPNSTYDVESSSPTTSSFLGYSGLAGLAGGAYGLNLGGLGTLMSALLA</sequence>
<dbReference type="Proteomes" id="UP001497744">
    <property type="component" value="Unassembled WGS sequence"/>
</dbReference>
<protein>
    <submittedName>
        <fullName evidence="2">Variant erythrocyte surface antigen-1 family protein</fullName>
    </submittedName>
</protein>
<dbReference type="EMBL" id="BPLF01000001">
    <property type="protein sequence ID" value="GIX62370.1"/>
    <property type="molecule type" value="Genomic_DNA"/>
</dbReference>
<proteinExistence type="predicted"/>
<feature type="transmembrane region" description="Helical" evidence="1">
    <location>
        <begin position="190"/>
        <end position="210"/>
    </location>
</feature>
<keyword evidence="1" id="KW-1133">Transmembrane helix</keyword>
<evidence type="ECO:0000313" key="2">
    <source>
        <dbReference type="EMBL" id="GIX62370.1"/>
    </source>
</evidence>
<comment type="caution">
    <text evidence="2">The sequence shown here is derived from an EMBL/GenBank/DDBJ whole genome shotgun (WGS) entry which is preliminary data.</text>
</comment>
<keyword evidence="3" id="KW-1185">Reference proteome</keyword>
<dbReference type="RefSeq" id="XP_067714439.1">
    <property type="nucleotide sequence ID" value="XM_067858338.1"/>
</dbReference>
<evidence type="ECO:0000256" key="1">
    <source>
        <dbReference type="SAM" id="Phobius"/>
    </source>
</evidence>
<evidence type="ECO:0000313" key="3">
    <source>
        <dbReference type="Proteomes" id="UP001497744"/>
    </source>
</evidence>
<organism evidence="2 3">
    <name type="scientific">Babesia caballi</name>
    <dbReference type="NCBI Taxonomy" id="5871"/>
    <lineage>
        <taxon>Eukaryota</taxon>
        <taxon>Sar</taxon>
        <taxon>Alveolata</taxon>
        <taxon>Apicomplexa</taxon>
        <taxon>Aconoidasida</taxon>
        <taxon>Piroplasmida</taxon>
        <taxon>Babesiidae</taxon>
        <taxon>Babesia</taxon>
    </lineage>
</organism>
<keyword evidence="1" id="KW-0472">Membrane</keyword>